<sequence>MDFQRIFPPPITRDMVLKNYTLRNQLLIRWYQGKCKLDKTWCS</sequence>
<organism evidence="2">
    <name type="scientific">Camponotus floridanus</name>
    <name type="common">Florida carpenter ant</name>
    <dbReference type="NCBI Taxonomy" id="104421"/>
    <lineage>
        <taxon>Eukaryota</taxon>
        <taxon>Metazoa</taxon>
        <taxon>Ecdysozoa</taxon>
        <taxon>Arthropoda</taxon>
        <taxon>Hexapoda</taxon>
        <taxon>Insecta</taxon>
        <taxon>Pterygota</taxon>
        <taxon>Neoptera</taxon>
        <taxon>Endopterygota</taxon>
        <taxon>Hymenoptera</taxon>
        <taxon>Apocrita</taxon>
        <taxon>Aculeata</taxon>
        <taxon>Formicoidea</taxon>
        <taxon>Formicidae</taxon>
        <taxon>Formicinae</taxon>
        <taxon>Camponotus</taxon>
    </lineage>
</organism>
<evidence type="ECO:0000313" key="1">
    <source>
        <dbReference type="EMBL" id="EFN62942.1"/>
    </source>
</evidence>
<name>E2AU85_CAMFO</name>
<protein>
    <submittedName>
        <fullName evidence="1">Uncharacterized protein</fullName>
    </submittedName>
</protein>
<dbReference type="AlphaFoldDB" id="E2AU85"/>
<keyword evidence="2" id="KW-1185">Reference proteome</keyword>
<dbReference type="EMBL" id="GL442815">
    <property type="protein sequence ID" value="EFN62942.1"/>
    <property type="molecule type" value="Genomic_DNA"/>
</dbReference>
<accession>E2AU85</accession>
<evidence type="ECO:0000313" key="2">
    <source>
        <dbReference type="Proteomes" id="UP000000311"/>
    </source>
</evidence>
<proteinExistence type="predicted"/>
<dbReference type="STRING" id="104421.E2AU85"/>
<dbReference type="OrthoDB" id="202825at2759"/>
<gene>
    <name evidence="1" type="ORF">EAG_02923</name>
</gene>
<dbReference type="InParanoid" id="E2AU85"/>
<dbReference type="Proteomes" id="UP000000311">
    <property type="component" value="Unassembled WGS sequence"/>
</dbReference>
<reference evidence="1 2" key="1">
    <citation type="journal article" date="2010" name="Science">
        <title>Genomic comparison of the ants Camponotus floridanus and Harpegnathos saltator.</title>
        <authorList>
            <person name="Bonasio R."/>
            <person name="Zhang G."/>
            <person name="Ye C."/>
            <person name="Mutti N.S."/>
            <person name="Fang X."/>
            <person name="Qin N."/>
            <person name="Donahue G."/>
            <person name="Yang P."/>
            <person name="Li Q."/>
            <person name="Li C."/>
            <person name="Zhang P."/>
            <person name="Huang Z."/>
            <person name="Berger S.L."/>
            <person name="Reinberg D."/>
            <person name="Wang J."/>
            <person name="Liebig J."/>
        </authorList>
    </citation>
    <scope>NUCLEOTIDE SEQUENCE [LARGE SCALE GENOMIC DNA]</scope>
    <source>
        <strain evidence="2">C129</strain>
    </source>
</reference>